<dbReference type="SUPFAM" id="SSF48008">
    <property type="entry name" value="GntR ligand-binding domain-like"/>
    <property type="match status" value="1"/>
</dbReference>
<evidence type="ECO:0000313" key="6">
    <source>
        <dbReference type="EMBL" id="MWB98548.1"/>
    </source>
</evidence>
<gene>
    <name evidence="6" type="ORF">GB864_08305</name>
</gene>
<evidence type="ECO:0000256" key="4">
    <source>
        <dbReference type="SAM" id="MobiDB-lite"/>
    </source>
</evidence>
<reference evidence="6 7" key="1">
    <citation type="submission" date="2019-12" db="EMBL/GenBank/DDBJ databases">
        <authorList>
            <person name="Kim Y.S."/>
        </authorList>
    </citation>
    <scope>NUCLEOTIDE SEQUENCE [LARGE SCALE GENOMIC DNA]</scope>
    <source>
        <strain evidence="6 7">MMS17-SY077</strain>
    </source>
</reference>
<dbReference type="AlphaFoldDB" id="A0A6I4NW23"/>
<dbReference type="SUPFAM" id="SSF46785">
    <property type="entry name" value="Winged helix' DNA-binding domain"/>
    <property type="match status" value="1"/>
</dbReference>
<dbReference type="GO" id="GO:0003677">
    <property type="term" value="F:DNA binding"/>
    <property type="evidence" value="ECO:0007669"/>
    <property type="project" value="UniProtKB-KW"/>
</dbReference>
<keyword evidence="3" id="KW-0804">Transcription</keyword>
<dbReference type="InterPro" id="IPR000524">
    <property type="entry name" value="Tscrpt_reg_HTH_GntR"/>
</dbReference>
<dbReference type="SMART" id="SM00895">
    <property type="entry name" value="FCD"/>
    <property type="match status" value="1"/>
</dbReference>
<dbReference type="PANTHER" id="PTHR43537">
    <property type="entry name" value="TRANSCRIPTIONAL REGULATOR, GNTR FAMILY"/>
    <property type="match status" value="1"/>
</dbReference>
<feature type="region of interest" description="Disordered" evidence="4">
    <location>
        <begin position="1"/>
        <end position="28"/>
    </location>
</feature>
<dbReference type="PROSITE" id="PS50949">
    <property type="entry name" value="HTH_GNTR"/>
    <property type="match status" value="1"/>
</dbReference>
<dbReference type="Gene3D" id="1.10.10.10">
    <property type="entry name" value="Winged helix-like DNA-binding domain superfamily/Winged helix DNA-binding domain"/>
    <property type="match status" value="1"/>
</dbReference>
<evidence type="ECO:0000259" key="5">
    <source>
        <dbReference type="PROSITE" id="PS50949"/>
    </source>
</evidence>
<protein>
    <submittedName>
        <fullName evidence="6">GntR family transcriptional regulator</fullName>
    </submittedName>
</protein>
<dbReference type="EMBL" id="WSTA01000029">
    <property type="protein sequence ID" value="MWB98548.1"/>
    <property type="molecule type" value="Genomic_DNA"/>
</dbReference>
<dbReference type="InterPro" id="IPR036388">
    <property type="entry name" value="WH-like_DNA-bd_sf"/>
</dbReference>
<dbReference type="Proteomes" id="UP000438182">
    <property type="component" value="Unassembled WGS sequence"/>
</dbReference>
<dbReference type="PANTHER" id="PTHR43537:SF24">
    <property type="entry name" value="GLUCONATE OPERON TRANSCRIPTIONAL REPRESSOR"/>
    <property type="match status" value="1"/>
</dbReference>
<proteinExistence type="predicted"/>
<dbReference type="SMART" id="SM00345">
    <property type="entry name" value="HTH_GNTR"/>
    <property type="match status" value="1"/>
</dbReference>
<keyword evidence="2" id="KW-0238">DNA-binding</keyword>
<accession>A0A6I4NW23</accession>
<dbReference type="GO" id="GO:0003700">
    <property type="term" value="F:DNA-binding transcription factor activity"/>
    <property type="evidence" value="ECO:0007669"/>
    <property type="project" value="InterPro"/>
</dbReference>
<dbReference type="Pfam" id="PF00392">
    <property type="entry name" value="GntR"/>
    <property type="match status" value="1"/>
</dbReference>
<keyword evidence="7" id="KW-1185">Reference proteome</keyword>
<dbReference type="Gene3D" id="1.20.120.530">
    <property type="entry name" value="GntR ligand-binding domain-like"/>
    <property type="match status" value="1"/>
</dbReference>
<evidence type="ECO:0000256" key="3">
    <source>
        <dbReference type="ARBA" id="ARBA00023163"/>
    </source>
</evidence>
<keyword evidence="1" id="KW-0805">Transcription regulation</keyword>
<dbReference type="InterPro" id="IPR011711">
    <property type="entry name" value="GntR_C"/>
</dbReference>
<comment type="caution">
    <text evidence="6">The sequence shown here is derived from an EMBL/GenBank/DDBJ whole genome shotgun (WGS) entry which is preliminary data.</text>
</comment>
<dbReference type="CDD" id="cd07377">
    <property type="entry name" value="WHTH_GntR"/>
    <property type="match status" value="1"/>
</dbReference>
<dbReference type="Pfam" id="PF07729">
    <property type="entry name" value="FCD"/>
    <property type="match status" value="1"/>
</dbReference>
<sequence length="323" mass="35246">MASAPSRMPRATVSSGKPPPSMPMGKTMRMESRFGDGAGPVASAVRESVIRAPLLGSPHSICYSKCRQPARARGGVSIAVSRAAGGRRSDARRSRCATEEARVDPERGLPQVERAGSLAEQAYHALRAGIADGRLVPGERVTERGLAAALDVSPTPVREAIRKLEHEGLLERVGARGLQIVDHPAETLDELREVEVMLRGAEARFAARKITPEAVATLRGYIDELVASRDRLTPLEQFARAERFDAELARVAANPALRTLIESYAIYGTDQRTRTLDRDARDDAWVAARIADHYAIVDALEAHDEELAERIMRRHARSSIPDL</sequence>
<dbReference type="InterPro" id="IPR036390">
    <property type="entry name" value="WH_DNA-bd_sf"/>
</dbReference>
<evidence type="ECO:0000256" key="2">
    <source>
        <dbReference type="ARBA" id="ARBA00023125"/>
    </source>
</evidence>
<organism evidence="6 7">
    <name type="scientific">Agromyces seonyuensis</name>
    <dbReference type="NCBI Taxonomy" id="2662446"/>
    <lineage>
        <taxon>Bacteria</taxon>
        <taxon>Bacillati</taxon>
        <taxon>Actinomycetota</taxon>
        <taxon>Actinomycetes</taxon>
        <taxon>Micrococcales</taxon>
        <taxon>Microbacteriaceae</taxon>
        <taxon>Agromyces</taxon>
    </lineage>
</organism>
<dbReference type="InterPro" id="IPR008920">
    <property type="entry name" value="TF_FadR/GntR_C"/>
</dbReference>
<feature type="domain" description="HTH gntR-type" evidence="5">
    <location>
        <begin position="116"/>
        <end position="183"/>
    </location>
</feature>
<evidence type="ECO:0000256" key="1">
    <source>
        <dbReference type="ARBA" id="ARBA00023015"/>
    </source>
</evidence>
<name>A0A6I4NW23_9MICO</name>
<evidence type="ECO:0000313" key="7">
    <source>
        <dbReference type="Proteomes" id="UP000438182"/>
    </source>
</evidence>